<dbReference type="Proteomes" id="UP000193986">
    <property type="component" value="Unassembled WGS sequence"/>
</dbReference>
<name>A0A1Y2ALV3_9TREE</name>
<feature type="region of interest" description="Disordered" evidence="1">
    <location>
        <begin position="379"/>
        <end position="711"/>
    </location>
</feature>
<accession>A0A1Y2ALV3</accession>
<feature type="region of interest" description="Disordered" evidence="1">
    <location>
        <begin position="845"/>
        <end position="1007"/>
    </location>
</feature>
<feature type="compositionally biased region" description="Polar residues" evidence="1">
    <location>
        <begin position="905"/>
        <end position="918"/>
    </location>
</feature>
<keyword evidence="3" id="KW-1185">Reference proteome</keyword>
<comment type="caution">
    <text evidence="2">The sequence shown here is derived from an EMBL/GenBank/DDBJ whole genome shotgun (WGS) entry which is preliminary data.</text>
</comment>
<feature type="compositionally biased region" description="Acidic residues" evidence="1">
    <location>
        <begin position="620"/>
        <end position="631"/>
    </location>
</feature>
<feature type="compositionally biased region" description="Low complexity" evidence="1">
    <location>
        <begin position="963"/>
        <end position="977"/>
    </location>
</feature>
<evidence type="ECO:0000313" key="3">
    <source>
        <dbReference type="Proteomes" id="UP000193986"/>
    </source>
</evidence>
<dbReference type="CDD" id="cd00060">
    <property type="entry name" value="FHA"/>
    <property type="match status" value="1"/>
</dbReference>
<gene>
    <name evidence="2" type="ORF">BCR39DRAFT_549174</name>
</gene>
<evidence type="ECO:0000313" key="2">
    <source>
        <dbReference type="EMBL" id="ORY23559.1"/>
    </source>
</evidence>
<feature type="compositionally biased region" description="Polar residues" evidence="1">
    <location>
        <begin position="387"/>
        <end position="398"/>
    </location>
</feature>
<feature type="compositionally biased region" description="Basic and acidic residues" evidence="1">
    <location>
        <begin position="447"/>
        <end position="459"/>
    </location>
</feature>
<feature type="compositionally biased region" description="Acidic residues" evidence="1">
    <location>
        <begin position="946"/>
        <end position="957"/>
    </location>
</feature>
<feature type="compositionally biased region" description="Low complexity" evidence="1">
    <location>
        <begin position="891"/>
        <end position="904"/>
    </location>
</feature>
<proteinExistence type="predicted"/>
<sequence length="1020" mass="113252">MWVLTVVGPVNGQHQFAFALEQKRSYSIGRSKECDIRVESARVRPKEGVLTVGDWDPSNRTSPPELKWRLEPKKDKTFGKYIGILPYNDALIGSTDQGDYEETQLDQAGCWLSSNGQGIKLVDDVWFIVVWKDLHIQYDKMKDQSDQVRDTLNRYCISYTLAFDINDKPTYVLSPALRNNPDCNYAVCYAIRILLPLYLDTLISRLNACWRKIADSQDSFSLPDADETRFQPALDPAVQNIRSDVEQWLPHEARPTLFRGWKVLGLRAKITPPEKRYLQAMGADYSDIDVVTRPLLSDKDLEERLAPWIKEVDATIGRPNALLIWAAQAKAELTKKNLDWNIVVGQTCHKLGIKASSGLVTWGAVKFNSVQTYLESVSGSAPKVSISKPQVSPTQQDTRPAAANPVASTDKPIDSLPPSSQATQMPPASAGPSNLQPAFIPSTYPEETEKFGRGNRGDTRPSAVQDKSPEPSQPQPAKKVVRRRGARQLDIFGDEVSEPASMPPIYSQQTTDQPAERLSRVPETQLAGSESLATSLMTNPRLKRRGGPETQRSILNMDFDISVEEEEDKPISAELRELYEQTKAQSLQPPAKRSRLTGPPASSNDPDVALPNQLKTTETSAEEAMEVDDDPIQATLRRAAQVKRQGRTQSQNTMPPPAATARAGLRSRSPEEETEEIEDTRGQRLVAKPNPPPKKTVQRRSPVPASGDLTKDDNFLQAITKASKTKKAVDELDKEFNLLRIPKPGANPGSNAIRASEWDASHPDYNIVNDFEDDCRGNFIQIVKKDLFRKDARRETVSVDNGRPNFKKFKKKNVTRREPLQLVLAAPIAEAEMGEPYWQAEALQPAKVTQRGQPQSSLPARGRAEEDDEDMPLLPSRTHKRLLRDDDERPSSSSIRVRSSSKVSTQPLVFSTQRQTRASSVVSEVSSAGTKPATKRATKSRQYAEVPEEVEEVEMVDDNSVLGTGSRTRSGRSAASTLDGPTASSRGTQGLSGRRNLLRADDDDDGLVNFKAVSKKRRLG</sequence>
<feature type="compositionally biased region" description="Polar residues" evidence="1">
    <location>
        <begin position="526"/>
        <end position="538"/>
    </location>
</feature>
<dbReference type="InParanoid" id="A0A1Y2ALV3"/>
<organism evidence="2 3">
    <name type="scientific">Naematelia encephala</name>
    <dbReference type="NCBI Taxonomy" id="71784"/>
    <lineage>
        <taxon>Eukaryota</taxon>
        <taxon>Fungi</taxon>
        <taxon>Dikarya</taxon>
        <taxon>Basidiomycota</taxon>
        <taxon>Agaricomycotina</taxon>
        <taxon>Tremellomycetes</taxon>
        <taxon>Tremellales</taxon>
        <taxon>Naemateliaceae</taxon>
        <taxon>Naematelia</taxon>
    </lineage>
</organism>
<dbReference type="EMBL" id="MCFC01000078">
    <property type="protein sequence ID" value="ORY23559.1"/>
    <property type="molecule type" value="Genomic_DNA"/>
</dbReference>
<dbReference type="AlphaFoldDB" id="A0A1Y2ALV3"/>
<protein>
    <submittedName>
        <fullName evidence="2">Uncharacterized protein</fullName>
    </submittedName>
</protein>
<reference evidence="2 3" key="1">
    <citation type="submission" date="2016-07" db="EMBL/GenBank/DDBJ databases">
        <title>Pervasive Adenine N6-methylation of Active Genes in Fungi.</title>
        <authorList>
            <consortium name="DOE Joint Genome Institute"/>
            <person name="Mondo S.J."/>
            <person name="Dannebaum R.O."/>
            <person name="Kuo R.C."/>
            <person name="Labutti K."/>
            <person name="Haridas S."/>
            <person name="Kuo A."/>
            <person name="Salamov A."/>
            <person name="Ahrendt S.R."/>
            <person name="Lipzen A."/>
            <person name="Sullivan W."/>
            <person name="Andreopoulos W.B."/>
            <person name="Clum A."/>
            <person name="Lindquist E."/>
            <person name="Daum C."/>
            <person name="Ramamoorthy G.K."/>
            <person name="Gryganskyi A."/>
            <person name="Culley D."/>
            <person name="Magnuson J.K."/>
            <person name="James T.Y."/>
            <person name="O'Malley M.A."/>
            <person name="Stajich J.E."/>
            <person name="Spatafora J.W."/>
            <person name="Visel A."/>
            <person name="Grigoriev I.V."/>
        </authorList>
    </citation>
    <scope>NUCLEOTIDE SEQUENCE [LARGE SCALE GENOMIC DNA]</scope>
    <source>
        <strain evidence="2 3">68-887.2</strain>
    </source>
</reference>
<feature type="compositionally biased region" description="Polar residues" evidence="1">
    <location>
        <begin position="982"/>
        <end position="991"/>
    </location>
</feature>
<evidence type="ECO:0000256" key="1">
    <source>
        <dbReference type="SAM" id="MobiDB-lite"/>
    </source>
</evidence>
<feature type="compositionally biased region" description="Basic and acidic residues" evidence="1">
    <location>
        <begin position="569"/>
        <end position="580"/>
    </location>
</feature>
<feature type="compositionally biased region" description="Polar residues" evidence="1">
    <location>
        <begin position="417"/>
        <end position="436"/>
    </location>
</feature>
<dbReference type="OrthoDB" id="552194at2759"/>